<dbReference type="Proteomes" id="UP000588098">
    <property type="component" value="Unassembled WGS sequence"/>
</dbReference>
<sequence length="61" mass="6959">MFAKEQEFLAVSRDGRTLLRTVDKNTVGILHLDRALWKKELCDTAWASVSAVRVKFLILVV</sequence>
<accession>A0A7W9QFL3</accession>
<organism evidence="1 2">
    <name type="scientific">Streptomyces zagrosensis</name>
    <dbReference type="NCBI Taxonomy" id="1042984"/>
    <lineage>
        <taxon>Bacteria</taxon>
        <taxon>Bacillati</taxon>
        <taxon>Actinomycetota</taxon>
        <taxon>Actinomycetes</taxon>
        <taxon>Kitasatosporales</taxon>
        <taxon>Streptomycetaceae</taxon>
        <taxon>Streptomyces</taxon>
    </lineage>
</organism>
<gene>
    <name evidence="1" type="ORF">FHS42_006324</name>
</gene>
<dbReference type="RefSeq" id="WP_184578259.1">
    <property type="nucleotide sequence ID" value="NZ_JACHJL010000022.1"/>
</dbReference>
<evidence type="ECO:0000313" key="2">
    <source>
        <dbReference type="Proteomes" id="UP000588098"/>
    </source>
</evidence>
<evidence type="ECO:0000313" key="1">
    <source>
        <dbReference type="EMBL" id="MBB5939231.1"/>
    </source>
</evidence>
<name>A0A7W9QFL3_9ACTN</name>
<keyword evidence="2" id="KW-1185">Reference proteome</keyword>
<proteinExistence type="predicted"/>
<reference evidence="1 2" key="1">
    <citation type="submission" date="2020-08" db="EMBL/GenBank/DDBJ databases">
        <title>Genomic Encyclopedia of Type Strains, Phase III (KMG-III): the genomes of soil and plant-associated and newly described type strains.</title>
        <authorList>
            <person name="Whitman W."/>
        </authorList>
    </citation>
    <scope>NUCLEOTIDE SEQUENCE [LARGE SCALE GENOMIC DNA]</scope>
    <source>
        <strain evidence="1 2">CECT 8305</strain>
    </source>
</reference>
<protein>
    <submittedName>
        <fullName evidence="1">Uncharacterized protein</fullName>
    </submittedName>
</protein>
<comment type="caution">
    <text evidence="1">The sequence shown here is derived from an EMBL/GenBank/DDBJ whole genome shotgun (WGS) entry which is preliminary data.</text>
</comment>
<dbReference type="EMBL" id="JACHJL010000022">
    <property type="protein sequence ID" value="MBB5939231.1"/>
    <property type="molecule type" value="Genomic_DNA"/>
</dbReference>
<dbReference type="AlphaFoldDB" id="A0A7W9QFL3"/>